<reference evidence="6 7" key="1">
    <citation type="submission" date="2016-10" db="EMBL/GenBank/DDBJ databases">
        <authorList>
            <person name="de Groot N.N."/>
        </authorList>
    </citation>
    <scope>NUCLEOTIDE SEQUENCE [LARGE SCALE GENOMIC DNA]</scope>
    <source>
        <strain evidence="6 7">HL3</strain>
    </source>
</reference>
<dbReference type="InterPro" id="IPR001845">
    <property type="entry name" value="HTH_ArsR_DNA-bd_dom"/>
</dbReference>
<feature type="domain" description="HTH arsR-type" evidence="5">
    <location>
        <begin position="23"/>
        <end position="116"/>
    </location>
</feature>
<keyword evidence="2" id="KW-0238">DNA-binding</keyword>
<keyword evidence="7" id="KW-1185">Reference proteome</keyword>
<evidence type="ECO:0000256" key="2">
    <source>
        <dbReference type="ARBA" id="ARBA00023125"/>
    </source>
</evidence>
<dbReference type="AlphaFoldDB" id="A0A1I1RC81"/>
<dbReference type="InterPro" id="IPR036390">
    <property type="entry name" value="WH_DNA-bd_sf"/>
</dbReference>
<feature type="region of interest" description="Disordered" evidence="4">
    <location>
        <begin position="1"/>
        <end position="21"/>
    </location>
</feature>
<dbReference type="InterPro" id="IPR011991">
    <property type="entry name" value="ArsR-like_HTH"/>
</dbReference>
<dbReference type="GO" id="GO:0003700">
    <property type="term" value="F:DNA-binding transcription factor activity"/>
    <property type="evidence" value="ECO:0007669"/>
    <property type="project" value="InterPro"/>
</dbReference>
<keyword evidence="3" id="KW-0804">Transcription</keyword>
<accession>A0A1I1RC81</accession>
<evidence type="ECO:0000313" key="6">
    <source>
        <dbReference type="EMBL" id="SFD31757.1"/>
    </source>
</evidence>
<dbReference type="PROSITE" id="PS50987">
    <property type="entry name" value="HTH_ARSR_2"/>
    <property type="match status" value="1"/>
</dbReference>
<dbReference type="SUPFAM" id="SSF46785">
    <property type="entry name" value="Winged helix' DNA-binding domain"/>
    <property type="match status" value="1"/>
</dbReference>
<evidence type="ECO:0000259" key="5">
    <source>
        <dbReference type="PROSITE" id="PS50987"/>
    </source>
</evidence>
<organism evidence="6 7">
    <name type="scientific">Thiohalospira halophila DSM 15071</name>
    <dbReference type="NCBI Taxonomy" id="1123397"/>
    <lineage>
        <taxon>Bacteria</taxon>
        <taxon>Pseudomonadati</taxon>
        <taxon>Pseudomonadota</taxon>
        <taxon>Gammaproteobacteria</taxon>
        <taxon>Thiohalospirales</taxon>
        <taxon>Thiohalospiraceae</taxon>
        <taxon>Thiohalospira</taxon>
    </lineage>
</organism>
<evidence type="ECO:0000256" key="1">
    <source>
        <dbReference type="ARBA" id="ARBA00023015"/>
    </source>
</evidence>
<dbReference type="STRING" id="1123397.SAMN05660831_01399"/>
<keyword evidence="1" id="KW-0805">Transcription regulation</keyword>
<sequence>MNQQNLSDPEDETPGDQDDILITGDEDIDRAARSLKAMSHPLRLKILCTLGSSEVSVQEIVEHVGTSQSNISQHLAILRDKGILSARKDANRVYYRVGDPRTLRLIGMMREVFCTM</sequence>
<dbReference type="EMBL" id="FOMJ01000004">
    <property type="protein sequence ID" value="SFD31757.1"/>
    <property type="molecule type" value="Genomic_DNA"/>
</dbReference>
<dbReference type="PANTHER" id="PTHR33154:SF28">
    <property type="entry name" value="HTH-TYPE TRANSCRIPTIONAL REGULATOR YGAV-RELATED"/>
    <property type="match status" value="1"/>
</dbReference>
<dbReference type="SMART" id="SM00418">
    <property type="entry name" value="HTH_ARSR"/>
    <property type="match status" value="1"/>
</dbReference>
<gene>
    <name evidence="6" type="ORF">SAMN05660831_01399</name>
</gene>
<evidence type="ECO:0000256" key="4">
    <source>
        <dbReference type="SAM" id="MobiDB-lite"/>
    </source>
</evidence>
<proteinExistence type="predicted"/>
<evidence type="ECO:0000313" key="7">
    <source>
        <dbReference type="Proteomes" id="UP000198611"/>
    </source>
</evidence>
<dbReference type="Proteomes" id="UP000198611">
    <property type="component" value="Unassembled WGS sequence"/>
</dbReference>
<dbReference type="GO" id="GO:0003677">
    <property type="term" value="F:DNA binding"/>
    <property type="evidence" value="ECO:0007669"/>
    <property type="project" value="UniProtKB-KW"/>
</dbReference>
<protein>
    <submittedName>
        <fullName evidence="6">ArsR family transcriptional regulator</fullName>
    </submittedName>
</protein>
<dbReference type="CDD" id="cd00090">
    <property type="entry name" value="HTH_ARSR"/>
    <property type="match status" value="1"/>
</dbReference>
<dbReference type="InterPro" id="IPR036388">
    <property type="entry name" value="WH-like_DNA-bd_sf"/>
</dbReference>
<dbReference type="PANTHER" id="PTHR33154">
    <property type="entry name" value="TRANSCRIPTIONAL REGULATOR, ARSR FAMILY"/>
    <property type="match status" value="1"/>
</dbReference>
<dbReference type="Pfam" id="PF01022">
    <property type="entry name" value="HTH_5"/>
    <property type="match status" value="1"/>
</dbReference>
<feature type="compositionally biased region" description="Acidic residues" evidence="4">
    <location>
        <begin position="8"/>
        <end position="21"/>
    </location>
</feature>
<dbReference type="Gene3D" id="1.10.10.10">
    <property type="entry name" value="Winged helix-like DNA-binding domain superfamily/Winged helix DNA-binding domain"/>
    <property type="match status" value="1"/>
</dbReference>
<dbReference type="NCBIfam" id="NF033788">
    <property type="entry name" value="HTH_metalloreg"/>
    <property type="match status" value="1"/>
</dbReference>
<dbReference type="InterPro" id="IPR051081">
    <property type="entry name" value="HTH_MetalResp_TranReg"/>
</dbReference>
<dbReference type="RefSeq" id="WP_093428048.1">
    <property type="nucleotide sequence ID" value="NZ_FOMJ01000004.1"/>
</dbReference>
<name>A0A1I1RC81_9GAMM</name>
<evidence type="ECO:0000256" key="3">
    <source>
        <dbReference type="ARBA" id="ARBA00023163"/>
    </source>
</evidence>
<dbReference type="OrthoDB" id="9796124at2"/>
<dbReference type="PRINTS" id="PR00778">
    <property type="entry name" value="HTHARSR"/>
</dbReference>